<dbReference type="EMBL" id="BJXA01000042">
    <property type="protein sequence ID" value="GEM40868.1"/>
    <property type="molecule type" value="Genomic_DNA"/>
</dbReference>
<gene>
    <name evidence="1" type="ORF">NN4_53870</name>
</gene>
<dbReference type="Proteomes" id="UP000321424">
    <property type="component" value="Unassembled WGS sequence"/>
</dbReference>
<evidence type="ECO:0000313" key="1">
    <source>
        <dbReference type="EMBL" id="GEM40868.1"/>
    </source>
</evidence>
<keyword evidence="2" id="KW-1185">Reference proteome</keyword>
<proteinExistence type="predicted"/>
<reference evidence="1 2" key="1">
    <citation type="submission" date="2019-07" db="EMBL/GenBank/DDBJ databases">
        <title>Whole genome shotgun sequence of Nocardia ninae NBRC 108245.</title>
        <authorList>
            <person name="Hosoyama A."/>
            <person name="Uohara A."/>
            <person name="Ohji S."/>
            <person name="Ichikawa N."/>
        </authorList>
    </citation>
    <scope>NUCLEOTIDE SEQUENCE [LARGE SCALE GENOMIC DNA]</scope>
    <source>
        <strain evidence="1 2">NBRC 108245</strain>
    </source>
</reference>
<accession>A0A511ML62</accession>
<name>A0A511ML62_9NOCA</name>
<dbReference type="RefSeq" id="WP_147136916.1">
    <property type="nucleotide sequence ID" value="NZ_BJXA01000042.1"/>
</dbReference>
<organism evidence="1 2">
    <name type="scientific">Nocardia ninae NBRC 108245</name>
    <dbReference type="NCBI Taxonomy" id="1210091"/>
    <lineage>
        <taxon>Bacteria</taxon>
        <taxon>Bacillati</taxon>
        <taxon>Actinomycetota</taxon>
        <taxon>Actinomycetes</taxon>
        <taxon>Mycobacteriales</taxon>
        <taxon>Nocardiaceae</taxon>
        <taxon>Nocardia</taxon>
    </lineage>
</organism>
<comment type="caution">
    <text evidence="1">The sequence shown here is derived from an EMBL/GenBank/DDBJ whole genome shotgun (WGS) entry which is preliminary data.</text>
</comment>
<evidence type="ECO:0000313" key="2">
    <source>
        <dbReference type="Proteomes" id="UP000321424"/>
    </source>
</evidence>
<protein>
    <submittedName>
        <fullName evidence="1">Uncharacterized protein</fullName>
    </submittedName>
</protein>
<dbReference type="AlphaFoldDB" id="A0A511ML62"/>
<sequence length="73" mass="8338">MYYTLGFPTVDLVKRPISAPLGTYFTIRMAYKMQQHPHVIRAHGALFKEQIENLSERDLIALNAAISAYMPAR</sequence>